<proteinExistence type="predicted"/>
<accession>A0A0C2YCZ9</accession>
<dbReference type="Gene3D" id="3.80.10.10">
    <property type="entry name" value="Ribonuclease Inhibitor"/>
    <property type="match status" value="1"/>
</dbReference>
<evidence type="ECO:0000313" key="2">
    <source>
        <dbReference type="EMBL" id="KIM47668.1"/>
    </source>
</evidence>
<dbReference type="InterPro" id="IPR032675">
    <property type="entry name" value="LRR_dom_sf"/>
</dbReference>
<keyword evidence="3" id="KW-1185">Reference proteome</keyword>
<evidence type="ECO:0008006" key="4">
    <source>
        <dbReference type="Google" id="ProtNLM"/>
    </source>
</evidence>
<feature type="region of interest" description="Disordered" evidence="1">
    <location>
        <begin position="1"/>
        <end position="33"/>
    </location>
</feature>
<organism evidence="2 3">
    <name type="scientific">Hebeloma cylindrosporum</name>
    <dbReference type="NCBI Taxonomy" id="76867"/>
    <lineage>
        <taxon>Eukaryota</taxon>
        <taxon>Fungi</taxon>
        <taxon>Dikarya</taxon>
        <taxon>Basidiomycota</taxon>
        <taxon>Agaricomycotina</taxon>
        <taxon>Agaricomycetes</taxon>
        <taxon>Agaricomycetidae</taxon>
        <taxon>Agaricales</taxon>
        <taxon>Agaricineae</taxon>
        <taxon>Hymenogastraceae</taxon>
        <taxon>Hebeloma</taxon>
    </lineage>
</organism>
<protein>
    <recommendedName>
        <fullName evidence="4">F-box domain-containing protein</fullName>
    </recommendedName>
</protein>
<dbReference type="OrthoDB" id="3251070at2759"/>
<feature type="compositionally biased region" description="Polar residues" evidence="1">
    <location>
        <begin position="19"/>
        <end position="33"/>
    </location>
</feature>
<reference evidence="2 3" key="1">
    <citation type="submission" date="2014-04" db="EMBL/GenBank/DDBJ databases">
        <authorList>
            <consortium name="DOE Joint Genome Institute"/>
            <person name="Kuo A."/>
            <person name="Gay G."/>
            <person name="Dore J."/>
            <person name="Kohler A."/>
            <person name="Nagy L.G."/>
            <person name="Floudas D."/>
            <person name="Copeland A."/>
            <person name="Barry K.W."/>
            <person name="Cichocki N."/>
            <person name="Veneault-Fourrey C."/>
            <person name="LaButti K."/>
            <person name="Lindquist E.A."/>
            <person name="Lipzen A."/>
            <person name="Lundell T."/>
            <person name="Morin E."/>
            <person name="Murat C."/>
            <person name="Sun H."/>
            <person name="Tunlid A."/>
            <person name="Henrissat B."/>
            <person name="Grigoriev I.V."/>
            <person name="Hibbett D.S."/>
            <person name="Martin F."/>
            <person name="Nordberg H.P."/>
            <person name="Cantor M.N."/>
            <person name="Hua S.X."/>
        </authorList>
    </citation>
    <scope>NUCLEOTIDE SEQUENCE [LARGE SCALE GENOMIC DNA]</scope>
    <source>
        <strain evidence="3">h7</strain>
    </source>
</reference>
<dbReference type="Proteomes" id="UP000053424">
    <property type="component" value="Unassembled WGS sequence"/>
</dbReference>
<gene>
    <name evidence="2" type="ORF">M413DRAFT_62699</name>
</gene>
<name>A0A0C2YCZ9_HEBCY</name>
<evidence type="ECO:0000313" key="3">
    <source>
        <dbReference type="Proteomes" id="UP000053424"/>
    </source>
</evidence>
<sequence>MPPKKRKTETAKKQPVPEASTSESTNPTRSECSSNADRALLLLPSELHSEILDNFLPVVSQTRVFHDTPVLQKIYLERTDLLRALSQVCVSYRRHFLPLLWQILNLGCGARSDEYKDQRLFYKHVGDALIRKCNGLSQNSELSSFIRTVNIVFTRYQSATLIPTFSAFLQSLPHLHTLHVLHAHTQMTTALKNGFENVTLPNIKTLIIPGYCHEILKRCPRATTVWCIRDDGSKLVGVIAKHCKEVEEMRGFSSHETLLKRIIKAAPKLRIFEVSEGATKDEIKHLSSCKNLQTLIIKTVIRRHEDDDGSPLQTCIKNAKSLVLDVAPTKQRKCLRIWHEDNRYLDHRYSEPGRQRRIIHAGYFSEVDLN</sequence>
<dbReference type="HOGENOM" id="CLU_054439_0_0_1"/>
<dbReference type="AlphaFoldDB" id="A0A0C2YCZ9"/>
<reference evidence="3" key="2">
    <citation type="submission" date="2015-01" db="EMBL/GenBank/DDBJ databases">
        <title>Evolutionary Origins and Diversification of the Mycorrhizal Mutualists.</title>
        <authorList>
            <consortium name="DOE Joint Genome Institute"/>
            <consortium name="Mycorrhizal Genomics Consortium"/>
            <person name="Kohler A."/>
            <person name="Kuo A."/>
            <person name="Nagy L.G."/>
            <person name="Floudas D."/>
            <person name="Copeland A."/>
            <person name="Barry K.W."/>
            <person name="Cichocki N."/>
            <person name="Veneault-Fourrey C."/>
            <person name="LaButti K."/>
            <person name="Lindquist E.A."/>
            <person name="Lipzen A."/>
            <person name="Lundell T."/>
            <person name="Morin E."/>
            <person name="Murat C."/>
            <person name="Riley R."/>
            <person name="Ohm R."/>
            <person name="Sun H."/>
            <person name="Tunlid A."/>
            <person name="Henrissat B."/>
            <person name="Grigoriev I.V."/>
            <person name="Hibbett D.S."/>
            <person name="Martin F."/>
        </authorList>
    </citation>
    <scope>NUCLEOTIDE SEQUENCE [LARGE SCALE GENOMIC DNA]</scope>
    <source>
        <strain evidence="3">h7</strain>
    </source>
</reference>
<evidence type="ECO:0000256" key="1">
    <source>
        <dbReference type="SAM" id="MobiDB-lite"/>
    </source>
</evidence>
<dbReference type="EMBL" id="KN831769">
    <property type="protein sequence ID" value="KIM47668.1"/>
    <property type="molecule type" value="Genomic_DNA"/>
</dbReference>